<organism evidence="1 2">
    <name type="scientific">Ktedonospora formicarum</name>
    <dbReference type="NCBI Taxonomy" id="2778364"/>
    <lineage>
        <taxon>Bacteria</taxon>
        <taxon>Bacillati</taxon>
        <taxon>Chloroflexota</taxon>
        <taxon>Ktedonobacteria</taxon>
        <taxon>Ktedonobacterales</taxon>
        <taxon>Ktedonobacteraceae</taxon>
        <taxon>Ktedonospora</taxon>
    </lineage>
</organism>
<gene>
    <name evidence="1" type="ORF">KSX_66450</name>
</gene>
<reference evidence="1" key="1">
    <citation type="submission" date="2020-10" db="EMBL/GenBank/DDBJ databases">
        <title>Taxonomic study of unclassified bacteria belonging to the class Ktedonobacteria.</title>
        <authorList>
            <person name="Yabe S."/>
            <person name="Wang C.M."/>
            <person name="Zheng Y."/>
            <person name="Sakai Y."/>
            <person name="Cavaletti L."/>
            <person name="Monciardini P."/>
            <person name="Donadio S."/>
        </authorList>
    </citation>
    <scope>NUCLEOTIDE SEQUENCE</scope>
    <source>
        <strain evidence="1">SOSP1-1</strain>
    </source>
</reference>
<proteinExistence type="predicted"/>
<protein>
    <submittedName>
        <fullName evidence="1">Uncharacterized protein</fullName>
    </submittedName>
</protein>
<keyword evidence="2" id="KW-1185">Reference proteome</keyword>
<dbReference type="Proteomes" id="UP000612362">
    <property type="component" value="Unassembled WGS sequence"/>
</dbReference>
<dbReference type="EMBL" id="BNJF01000004">
    <property type="protein sequence ID" value="GHO48482.1"/>
    <property type="molecule type" value="Genomic_DNA"/>
</dbReference>
<accession>A0A8J3I1U9</accession>
<comment type="caution">
    <text evidence="1">The sequence shown here is derived from an EMBL/GenBank/DDBJ whole genome shotgun (WGS) entry which is preliminary data.</text>
</comment>
<dbReference type="AlphaFoldDB" id="A0A8J3I1U9"/>
<sequence>MREDDEELLIASLQLIESMTGNLLVVSLNCVRLRPFVMRRAIIDDRGKAETVTHEGPKHLLLFAMRIILMGVVHTNGYQAIEWLQGLIGWTPVGMTLSCLEHLLQYKWVEQRLPDHACNWFSRYACDIPYQARRGTYETPYCMD</sequence>
<evidence type="ECO:0000313" key="2">
    <source>
        <dbReference type="Proteomes" id="UP000612362"/>
    </source>
</evidence>
<evidence type="ECO:0000313" key="1">
    <source>
        <dbReference type="EMBL" id="GHO48482.1"/>
    </source>
</evidence>
<name>A0A8J3I1U9_9CHLR</name>
<dbReference type="RefSeq" id="WP_220197688.1">
    <property type="nucleotide sequence ID" value="NZ_BNJF01000004.1"/>
</dbReference>